<name>A0AC35TT53_9BILA</name>
<organism evidence="1 2">
    <name type="scientific">Rhabditophanes sp. KR3021</name>
    <dbReference type="NCBI Taxonomy" id="114890"/>
    <lineage>
        <taxon>Eukaryota</taxon>
        <taxon>Metazoa</taxon>
        <taxon>Ecdysozoa</taxon>
        <taxon>Nematoda</taxon>
        <taxon>Chromadorea</taxon>
        <taxon>Rhabditida</taxon>
        <taxon>Tylenchina</taxon>
        <taxon>Panagrolaimomorpha</taxon>
        <taxon>Strongyloidoidea</taxon>
        <taxon>Alloionematidae</taxon>
        <taxon>Rhabditophanes</taxon>
    </lineage>
</organism>
<reference evidence="2" key="1">
    <citation type="submission" date="2016-11" db="UniProtKB">
        <authorList>
            <consortium name="WormBaseParasite"/>
        </authorList>
    </citation>
    <scope>IDENTIFICATION</scope>
    <source>
        <strain evidence="2">KR3021</strain>
    </source>
</reference>
<accession>A0AC35TT53</accession>
<sequence>MDKNKLFQMSSNNMQLNEALAAAAAAAASSSSNFNGQQNSSLIGHHPIPTLSQQISSNFNVFNNAQQFMASQGNGLSSLQNNGLSALSGNGPSANALLAASHQNHNNQLSNGHGLGNMPFNSLFQKAVVNANINPSENDLAPNSMLAWPINNPVFNVPYFDINSYKNVNTDVPLSQKTNGMDLPINNMYSLRFFYNLGVHQAKSIVLKAEAERQATAAAANSNPVNLMLQHAAARQQNGMSDHPTAFYNNSTASSLSNIGQQQQHGGTSSGALNNLQNINIQQMLLNQQHQQATSQISGYQNLSQSQQQSVVQAYLAAQNRQQAVVAAATASSAQSQLFRSPVPPHTDHAPTPSNIENLILSNALLANNNSNQSNHSLHQATAMFQNAQANNNHSNQQQHSSPPANNNTISPNQILALQHQHNQLRQNMANGNGYSLERLKEFALRQGLNGYSNDLNRSNNPILQRQLNSLISGGLFNGQQQVPTTSQLNESPGKASSSGESIRSSPTDETKNNGVIKEEFVGSSSNNHLTPQLVDLERKSAESIDSKNPPVDPTPRRNTISGEHARTLAVPVQTLPFMSLKRPASNTGESSDVVPAKKPNNDFYINDVAEMTHSFLYKVHQMIREDQLAGGNSSTSDIENMVRDKLIRETMMRKGLEGMMNQQQTATPPVAVKITGIEEVKGEEDDDIMIIDEIAPIASSDHPKLFAANTVYPSTTSTKSVELKSETPSSASDHQRVSNGSSETNKCLSSSSPPTTNSIELSVQKSPINGISSTTVNNQLMPPRGPFTTADLFLPSEQHYNTSFLGRPKSRPSSPRRQLKHQTFFLKDVVERILPGEEEIKGGGEVGVVAKTSSDPHPAVDKIGESHNEENLYNPFMNFAALVRSVTGEDEKALPDITLAPALMINYLNCCFTQAKSQLREMGRPIKFIDLVNPTNYAATPIDPIFNVDRSKSIYHASKLTYGDDENEVIEPVDESELVRTAQLALLSKPSNKDKKKH</sequence>
<evidence type="ECO:0000313" key="1">
    <source>
        <dbReference type="Proteomes" id="UP000095286"/>
    </source>
</evidence>
<evidence type="ECO:0000313" key="2">
    <source>
        <dbReference type="WBParaSite" id="RSKR_0000404900.1"/>
    </source>
</evidence>
<dbReference type="Proteomes" id="UP000095286">
    <property type="component" value="Unplaced"/>
</dbReference>
<dbReference type="WBParaSite" id="RSKR_0000404900.1">
    <property type="protein sequence ID" value="RSKR_0000404900.1"/>
    <property type="gene ID" value="RSKR_0000404900"/>
</dbReference>
<proteinExistence type="predicted"/>
<protein>
    <submittedName>
        <fullName evidence="2">ARID domain-containing protein</fullName>
    </submittedName>
</protein>